<dbReference type="CDD" id="cd11298">
    <property type="entry name" value="O-FucT-2"/>
    <property type="match status" value="1"/>
</dbReference>
<comment type="similarity">
    <text evidence="14">Belongs to the glycosyltransferase 68 family.</text>
</comment>
<organism evidence="20 21">
    <name type="scientific">Sinanodonta woodiana</name>
    <name type="common">Chinese pond mussel</name>
    <name type="synonym">Anodonta woodiana</name>
    <dbReference type="NCBI Taxonomy" id="1069815"/>
    <lineage>
        <taxon>Eukaryota</taxon>
        <taxon>Metazoa</taxon>
        <taxon>Spiralia</taxon>
        <taxon>Lophotrochozoa</taxon>
        <taxon>Mollusca</taxon>
        <taxon>Bivalvia</taxon>
        <taxon>Autobranchia</taxon>
        <taxon>Heteroconchia</taxon>
        <taxon>Palaeoheterodonta</taxon>
        <taxon>Unionida</taxon>
        <taxon>Unionoidea</taxon>
        <taxon>Unionidae</taxon>
        <taxon>Unioninae</taxon>
        <taxon>Sinanodonta</taxon>
    </lineage>
</organism>
<keyword evidence="10" id="KW-1015">Disulfide bond</keyword>
<sequence length="443" mass="52388">MSGWTSCELFYSLMFTSLVIFFKCYTISADDTADMDVFQTGSQPQLQFGQAKEPRYLLYDVNPGEGFNLRRDVYIRVANLVKVLNEDEPWILVLPPWGRLYHWQTRELGAQIKIPWSVFFDLESLRKHIPVIEFEDYLKVIGKPVIGEVYYLQGYREGWGKWEEKMDIRECNDKPRYEQDENGKWKGPFFYYDDIYAEKFACMSAQSYAVSMKPFLMKNTTARSVFLDRAEALIHGTFSEWSAEFWTARRSMRFSRELRDIGDAFREKYLRSNDKKDRTELKDWTDMKRKHGDALGGPYLAVHLRRKDYLHAHGEQVPTLKNAAKQIKKFLNKYDVQRVFVATDAPDEEFIEFVQKFKKTKIYRFEPTKDILEKYKDGGVAIIDQWICAHARVFVGTYVSTFTFRIHEEREILGFSQESTYNRLCGSKEDKECEQPTKWSIIY</sequence>
<proteinExistence type="inferred from homology"/>
<keyword evidence="9" id="KW-0333">Golgi apparatus</keyword>
<keyword evidence="13" id="KW-0119">Carbohydrate metabolism</keyword>
<reference evidence="20 21" key="1">
    <citation type="submission" date="2024-11" db="EMBL/GenBank/DDBJ databases">
        <title>Chromosome-level genome assembly of the freshwater bivalve Anodonta woodiana.</title>
        <authorList>
            <person name="Chen X."/>
        </authorList>
    </citation>
    <scope>NUCLEOTIDE SEQUENCE [LARGE SCALE GENOMIC DNA]</scope>
    <source>
        <strain evidence="20">MN2024</strain>
        <tissue evidence="20">Gills</tissue>
    </source>
</reference>
<keyword evidence="7" id="KW-0732">Signal</keyword>
<dbReference type="EMBL" id="JBJQND010000006">
    <property type="protein sequence ID" value="KAL3874470.1"/>
    <property type="molecule type" value="Genomic_DNA"/>
</dbReference>
<protein>
    <recommendedName>
        <fullName evidence="15">GDP-fucose protein O-fucosyltransferase 2</fullName>
        <ecNumber evidence="4">2.4.1.221</ecNumber>
    </recommendedName>
    <alternativeName>
        <fullName evidence="16">Peptide-O-fucosyltransferase 2</fullName>
    </alternativeName>
</protein>
<accession>A0ABD3WLV0</accession>
<keyword evidence="11" id="KW-0325">Glycoprotein</keyword>
<keyword evidence="6" id="KW-0808">Transferase</keyword>
<keyword evidence="8" id="KW-0256">Endoplasmic reticulum</keyword>
<evidence type="ECO:0000256" key="3">
    <source>
        <dbReference type="ARBA" id="ARBA00004922"/>
    </source>
</evidence>
<evidence type="ECO:0000256" key="11">
    <source>
        <dbReference type="ARBA" id="ARBA00023180"/>
    </source>
</evidence>
<evidence type="ECO:0000256" key="18">
    <source>
        <dbReference type="ARBA" id="ARBA00048647"/>
    </source>
</evidence>
<comment type="pathway">
    <text evidence="3">Protein modification; protein glycosylation.</text>
</comment>
<dbReference type="EMBL" id="JBJQND010000006">
    <property type="protein sequence ID" value="KAL3874467.1"/>
    <property type="molecule type" value="Genomic_DNA"/>
</dbReference>
<dbReference type="Proteomes" id="UP001634394">
    <property type="component" value="Unassembled WGS sequence"/>
</dbReference>
<gene>
    <name evidence="19" type="ORF">ACJMK2_037476</name>
    <name evidence="20" type="ORF">ACJMK2_037479</name>
</gene>
<evidence type="ECO:0000256" key="5">
    <source>
        <dbReference type="ARBA" id="ARBA00022676"/>
    </source>
</evidence>
<evidence type="ECO:0000256" key="16">
    <source>
        <dbReference type="ARBA" id="ARBA00033083"/>
    </source>
</evidence>
<evidence type="ECO:0000256" key="7">
    <source>
        <dbReference type="ARBA" id="ARBA00022729"/>
    </source>
</evidence>
<evidence type="ECO:0000256" key="2">
    <source>
        <dbReference type="ARBA" id="ARBA00004555"/>
    </source>
</evidence>
<comment type="caution">
    <text evidence="20">The sequence shown here is derived from an EMBL/GenBank/DDBJ whole genome shotgun (WGS) entry which is preliminary data.</text>
</comment>
<dbReference type="Gene3D" id="3.40.50.11340">
    <property type="match status" value="1"/>
</dbReference>
<evidence type="ECO:0000256" key="9">
    <source>
        <dbReference type="ARBA" id="ARBA00023034"/>
    </source>
</evidence>
<evidence type="ECO:0000256" key="14">
    <source>
        <dbReference type="ARBA" id="ARBA00025803"/>
    </source>
</evidence>
<dbReference type="Gene3D" id="3.40.50.11350">
    <property type="match status" value="1"/>
</dbReference>
<evidence type="ECO:0000256" key="1">
    <source>
        <dbReference type="ARBA" id="ARBA00004240"/>
    </source>
</evidence>
<evidence type="ECO:0000313" key="20">
    <source>
        <dbReference type="EMBL" id="KAL3874470.1"/>
    </source>
</evidence>
<comment type="catalytic activity">
    <reaction evidence="18">
        <text>L-seryl-[protein] + GDP-beta-L-fucose = 3-O-(alpha-L-fucosyl)-L-seryl-[protein] + GDP + H(+)</text>
        <dbReference type="Rhea" id="RHEA:63644"/>
        <dbReference type="Rhea" id="RHEA-COMP:9863"/>
        <dbReference type="Rhea" id="RHEA-COMP:17914"/>
        <dbReference type="ChEBI" id="CHEBI:15378"/>
        <dbReference type="ChEBI" id="CHEBI:29999"/>
        <dbReference type="ChEBI" id="CHEBI:57273"/>
        <dbReference type="ChEBI" id="CHEBI:58189"/>
        <dbReference type="ChEBI" id="CHEBI:189632"/>
        <dbReference type="EC" id="2.4.1.221"/>
    </reaction>
    <physiologicalReaction direction="left-to-right" evidence="18">
        <dbReference type="Rhea" id="RHEA:63645"/>
    </physiologicalReaction>
</comment>
<dbReference type="GO" id="GO:0005783">
    <property type="term" value="C:endoplasmic reticulum"/>
    <property type="evidence" value="ECO:0007669"/>
    <property type="project" value="UniProtKB-SubCell"/>
</dbReference>
<evidence type="ECO:0000313" key="21">
    <source>
        <dbReference type="Proteomes" id="UP001634394"/>
    </source>
</evidence>
<evidence type="ECO:0000256" key="6">
    <source>
        <dbReference type="ARBA" id="ARBA00022679"/>
    </source>
</evidence>
<dbReference type="GO" id="GO:0006004">
    <property type="term" value="P:fucose metabolic process"/>
    <property type="evidence" value="ECO:0007669"/>
    <property type="project" value="UniProtKB-KW"/>
</dbReference>
<comment type="subcellular location">
    <subcellularLocation>
        <location evidence="1">Endoplasmic reticulum</location>
    </subcellularLocation>
    <subcellularLocation>
        <location evidence="2">Golgi apparatus</location>
    </subcellularLocation>
</comment>
<evidence type="ECO:0000313" key="19">
    <source>
        <dbReference type="EMBL" id="KAL3874467.1"/>
    </source>
</evidence>
<dbReference type="GO" id="GO:0046922">
    <property type="term" value="F:peptide-O-fucosyltransferase activity"/>
    <property type="evidence" value="ECO:0007669"/>
    <property type="project" value="UniProtKB-EC"/>
</dbReference>
<dbReference type="PANTHER" id="PTHR13398:SF0">
    <property type="entry name" value="GDP-FUCOSE PROTEIN O-FUCOSYLTRANSFERASE 2"/>
    <property type="match status" value="1"/>
</dbReference>
<evidence type="ECO:0000256" key="15">
    <source>
        <dbReference type="ARBA" id="ARBA00026232"/>
    </source>
</evidence>
<evidence type="ECO:0000256" key="12">
    <source>
        <dbReference type="ARBA" id="ARBA00023253"/>
    </source>
</evidence>
<keyword evidence="12" id="KW-0294">Fucose metabolism</keyword>
<dbReference type="PANTHER" id="PTHR13398">
    <property type="entry name" value="GDP-FUCOSE PROTEIN O-FUCOSYLTRANSFERASE 2"/>
    <property type="match status" value="1"/>
</dbReference>
<dbReference type="FunFam" id="3.40.50.11350:FF:000002">
    <property type="entry name" value="GDP-fucose protein O-fucosyltransferase 2"/>
    <property type="match status" value="1"/>
</dbReference>
<dbReference type="EC" id="2.4.1.221" evidence="4"/>
<name>A0ABD3WLV0_SINWO</name>
<dbReference type="AlphaFoldDB" id="A0ABD3WLV0"/>
<evidence type="ECO:0000256" key="4">
    <source>
        <dbReference type="ARBA" id="ARBA00012196"/>
    </source>
</evidence>
<keyword evidence="5" id="KW-0328">Glycosyltransferase</keyword>
<evidence type="ECO:0000256" key="8">
    <source>
        <dbReference type="ARBA" id="ARBA00022824"/>
    </source>
</evidence>
<dbReference type="GO" id="GO:0005794">
    <property type="term" value="C:Golgi apparatus"/>
    <property type="evidence" value="ECO:0007669"/>
    <property type="project" value="UniProtKB-SubCell"/>
</dbReference>
<evidence type="ECO:0000256" key="10">
    <source>
        <dbReference type="ARBA" id="ARBA00023157"/>
    </source>
</evidence>
<dbReference type="InterPro" id="IPR019378">
    <property type="entry name" value="GDP-Fuc_O-FucTrfase"/>
</dbReference>
<keyword evidence="21" id="KW-1185">Reference proteome</keyword>
<evidence type="ECO:0000256" key="13">
    <source>
        <dbReference type="ARBA" id="ARBA00023277"/>
    </source>
</evidence>
<comment type="catalytic activity">
    <reaction evidence="17">
        <text>L-threonyl-[protein] + GDP-beta-L-fucose = 3-O-(alpha-L-fucosyl)-L-threonyl-[protein] + GDP + H(+)</text>
        <dbReference type="Rhea" id="RHEA:70491"/>
        <dbReference type="Rhea" id="RHEA-COMP:11060"/>
        <dbReference type="Rhea" id="RHEA-COMP:17915"/>
        <dbReference type="ChEBI" id="CHEBI:15378"/>
        <dbReference type="ChEBI" id="CHEBI:30013"/>
        <dbReference type="ChEBI" id="CHEBI:57273"/>
        <dbReference type="ChEBI" id="CHEBI:58189"/>
        <dbReference type="ChEBI" id="CHEBI:189631"/>
        <dbReference type="EC" id="2.4.1.221"/>
    </reaction>
    <physiologicalReaction direction="left-to-right" evidence="17">
        <dbReference type="Rhea" id="RHEA:70492"/>
    </physiologicalReaction>
</comment>
<dbReference type="InterPro" id="IPR045130">
    <property type="entry name" value="OFUT2-like"/>
</dbReference>
<evidence type="ECO:0000256" key="17">
    <source>
        <dbReference type="ARBA" id="ARBA00047273"/>
    </source>
</evidence>
<dbReference type="Pfam" id="PF10250">
    <property type="entry name" value="O-FucT"/>
    <property type="match status" value="1"/>
</dbReference>